<evidence type="ECO:0000313" key="3">
    <source>
        <dbReference type="Proteomes" id="UP000230066"/>
    </source>
</evidence>
<keyword evidence="3" id="KW-1185">Reference proteome</keyword>
<dbReference type="AlphaFoldDB" id="A0A4E0S135"/>
<dbReference type="Proteomes" id="UP000230066">
    <property type="component" value="Unassembled WGS sequence"/>
</dbReference>
<organism evidence="2 3">
    <name type="scientific">Fasciola hepatica</name>
    <name type="common">Liver fluke</name>
    <dbReference type="NCBI Taxonomy" id="6192"/>
    <lineage>
        <taxon>Eukaryota</taxon>
        <taxon>Metazoa</taxon>
        <taxon>Spiralia</taxon>
        <taxon>Lophotrochozoa</taxon>
        <taxon>Platyhelminthes</taxon>
        <taxon>Trematoda</taxon>
        <taxon>Digenea</taxon>
        <taxon>Plagiorchiida</taxon>
        <taxon>Echinostomata</taxon>
        <taxon>Echinostomatoidea</taxon>
        <taxon>Fasciolidae</taxon>
        <taxon>Fasciola</taxon>
    </lineage>
</organism>
<dbReference type="InterPro" id="IPR022158">
    <property type="entry name" value="Inositol_phosphatase"/>
</dbReference>
<dbReference type="EMBL" id="JXXN02001727">
    <property type="protein sequence ID" value="THD24200.1"/>
    <property type="molecule type" value="Genomic_DNA"/>
</dbReference>
<gene>
    <name evidence="2" type="ORF">D915_004969</name>
</gene>
<dbReference type="PANTHER" id="PTHR31108:SF1">
    <property type="entry name" value="HSAC2 DOMAIN-CONTAINING PROTEIN"/>
    <property type="match status" value="1"/>
</dbReference>
<evidence type="ECO:0000313" key="2">
    <source>
        <dbReference type="EMBL" id="THD24200.1"/>
    </source>
</evidence>
<dbReference type="InterPro" id="IPR040242">
    <property type="entry name" value="TPRG1-like"/>
</dbReference>
<sequence>MVVSKLTTPPKCVHISVPNNGEDPTIVPDTVKSLHEVTSENETSTELTTSRPCLTSEGKIWPASAAIHPDAYFCSKLPRIDHWDHDQECTVCLTDKCLLLIGLSFITEKIQSVKRVPLNAIHTMRMGNLVSARLSLLPPRPYGAVQLIWGPITSTKWTVMWNPMSKDVPTAVFHHHPCYYSIKPLDSMELFDCDNMASRLREILEIHAVQPSHEDIVLHARFNPLNVFYNQSSLGFCKDRNGVNF</sequence>
<protein>
    <recommendedName>
        <fullName evidence="1">Inositol phosphatase domain-containing protein</fullName>
    </recommendedName>
</protein>
<name>A0A4E0S135_FASHE</name>
<dbReference type="PANTHER" id="PTHR31108">
    <property type="entry name" value="TUMOR PROTEIN P63-REGULATED GENE 1-LIKE PROTEIN"/>
    <property type="match status" value="1"/>
</dbReference>
<evidence type="ECO:0000259" key="1">
    <source>
        <dbReference type="Pfam" id="PF12456"/>
    </source>
</evidence>
<dbReference type="Pfam" id="PF12456">
    <property type="entry name" value="hSac2"/>
    <property type="match status" value="1"/>
</dbReference>
<comment type="caution">
    <text evidence="2">The sequence shown here is derived from an EMBL/GenBank/DDBJ whole genome shotgun (WGS) entry which is preliminary data.</text>
</comment>
<feature type="domain" description="Inositol phosphatase" evidence="1">
    <location>
        <begin position="79"/>
        <end position="136"/>
    </location>
</feature>
<proteinExistence type="predicted"/>
<accession>A0A4E0S135</accession>
<dbReference type="GO" id="GO:0005737">
    <property type="term" value="C:cytoplasm"/>
    <property type="evidence" value="ECO:0007669"/>
    <property type="project" value="TreeGrafter"/>
</dbReference>
<reference evidence="2" key="1">
    <citation type="submission" date="2019-03" db="EMBL/GenBank/DDBJ databases">
        <title>Improved annotation for the trematode Fasciola hepatica.</title>
        <authorList>
            <person name="Choi Y.-J."/>
            <person name="Martin J."/>
            <person name="Mitreva M."/>
        </authorList>
    </citation>
    <scope>NUCLEOTIDE SEQUENCE [LARGE SCALE GENOMIC DNA]</scope>
</reference>